<dbReference type="InterPro" id="IPR050275">
    <property type="entry name" value="PGM_Phosphatase"/>
</dbReference>
<dbReference type="OrthoDB" id="496981at2759"/>
<dbReference type="GeneID" id="27686215"/>
<dbReference type="Proteomes" id="UP000053201">
    <property type="component" value="Unassembled WGS sequence"/>
</dbReference>
<dbReference type="InterPro" id="IPR029033">
    <property type="entry name" value="His_PPase_superfam"/>
</dbReference>
<dbReference type="CDD" id="cd07067">
    <property type="entry name" value="HP_PGM_like"/>
    <property type="match status" value="1"/>
</dbReference>
<dbReference type="eggNOG" id="KOG4754">
    <property type="taxonomic scope" value="Eukaryota"/>
</dbReference>
<sequence length="287" mass="32700">MPLSPQMPIHLQSTPLRYTILDGFFVQSRPDTNDSSFPLVPPHLGLIDTEQGRWERFVEKLERVQEEIGDKGVVKVLLLQRHGQGIHNAAEEKYGKIAWDDYYSRLPEYFDAPLTPLGISQLHGNTDLIKGELGDGLPLPSLILSSPLSRCLNTTRLIWGSLVEGYHPRVLEDLRESYGEHTCDKRRSRTELEGLWPEFDFSGLVSDEDTLWKPDEREEDQHVDERVQRVFDGIFMDREHLFVGIVCHGGIIEASLRVTGHRAFSVRPGGLIPIVVVGWREATRCRV</sequence>
<protein>
    <recommendedName>
        <fullName evidence="3">Phosphoglycerate mutase</fullName>
    </recommendedName>
</protein>
<evidence type="ECO:0000313" key="2">
    <source>
        <dbReference type="Proteomes" id="UP000053201"/>
    </source>
</evidence>
<dbReference type="SUPFAM" id="SSF53254">
    <property type="entry name" value="Phosphoglycerate mutase-like"/>
    <property type="match status" value="1"/>
</dbReference>
<dbReference type="GO" id="GO:0016791">
    <property type="term" value="F:phosphatase activity"/>
    <property type="evidence" value="ECO:0007669"/>
    <property type="project" value="TreeGrafter"/>
</dbReference>
<dbReference type="OMA" id="NWVDARL"/>
<dbReference type="VEuPathDB" id="FungiDB:SPPG_02645"/>
<dbReference type="SMART" id="SM00855">
    <property type="entry name" value="PGAM"/>
    <property type="match status" value="1"/>
</dbReference>
<keyword evidence="2" id="KW-1185">Reference proteome</keyword>
<dbReference type="Gene3D" id="3.40.50.1240">
    <property type="entry name" value="Phosphoglycerate mutase-like"/>
    <property type="match status" value="1"/>
</dbReference>
<dbReference type="AlphaFoldDB" id="A0A0L0HM71"/>
<gene>
    <name evidence="1" type="ORF">SPPG_02645</name>
</gene>
<dbReference type="PANTHER" id="PTHR48100">
    <property type="entry name" value="BROAD-SPECIFICITY PHOSPHATASE YOR283W-RELATED"/>
    <property type="match status" value="1"/>
</dbReference>
<evidence type="ECO:0008006" key="3">
    <source>
        <dbReference type="Google" id="ProtNLM"/>
    </source>
</evidence>
<dbReference type="PANTHER" id="PTHR48100:SF1">
    <property type="entry name" value="HISTIDINE PHOSPHATASE FAMILY PROTEIN-RELATED"/>
    <property type="match status" value="1"/>
</dbReference>
<proteinExistence type="predicted"/>
<dbReference type="InParanoid" id="A0A0L0HM71"/>
<dbReference type="Pfam" id="PF00300">
    <property type="entry name" value="His_Phos_1"/>
    <property type="match status" value="1"/>
</dbReference>
<evidence type="ECO:0000313" key="1">
    <source>
        <dbReference type="EMBL" id="KND02153.1"/>
    </source>
</evidence>
<dbReference type="GO" id="GO:0005737">
    <property type="term" value="C:cytoplasm"/>
    <property type="evidence" value="ECO:0007669"/>
    <property type="project" value="TreeGrafter"/>
</dbReference>
<organism evidence="1 2">
    <name type="scientific">Spizellomyces punctatus (strain DAOM BR117)</name>
    <dbReference type="NCBI Taxonomy" id="645134"/>
    <lineage>
        <taxon>Eukaryota</taxon>
        <taxon>Fungi</taxon>
        <taxon>Fungi incertae sedis</taxon>
        <taxon>Chytridiomycota</taxon>
        <taxon>Chytridiomycota incertae sedis</taxon>
        <taxon>Chytridiomycetes</taxon>
        <taxon>Spizellomycetales</taxon>
        <taxon>Spizellomycetaceae</taxon>
        <taxon>Spizellomyces</taxon>
    </lineage>
</organism>
<dbReference type="InterPro" id="IPR013078">
    <property type="entry name" value="His_Pase_superF_clade-1"/>
</dbReference>
<dbReference type="EMBL" id="KQ257453">
    <property type="protein sequence ID" value="KND02153.1"/>
    <property type="molecule type" value="Genomic_DNA"/>
</dbReference>
<dbReference type="RefSeq" id="XP_016610192.1">
    <property type="nucleotide sequence ID" value="XM_016750926.1"/>
</dbReference>
<accession>A0A0L0HM71</accession>
<name>A0A0L0HM71_SPIPD</name>
<reference evidence="1 2" key="1">
    <citation type="submission" date="2009-08" db="EMBL/GenBank/DDBJ databases">
        <title>The Genome Sequence of Spizellomyces punctatus strain DAOM BR117.</title>
        <authorList>
            <consortium name="The Broad Institute Genome Sequencing Platform"/>
            <person name="Russ C."/>
            <person name="Cuomo C."/>
            <person name="Shea T."/>
            <person name="Young S.K."/>
            <person name="Zeng Q."/>
            <person name="Koehrsen M."/>
            <person name="Haas B."/>
            <person name="Borodovsky M."/>
            <person name="Guigo R."/>
            <person name="Alvarado L."/>
            <person name="Berlin A."/>
            <person name="Bochicchio J."/>
            <person name="Borenstein D."/>
            <person name="Chapman S."/>
            <person name="Chen Z."/>
            <person name="Engels R."/>
            <person name="Freedman E."/>
            <person name="Gellesch M."/>
            <person name="Goldberg J."/>
            <person name="Griggs A."/>
            <person name="Gujja S."/>
            <person name="Heiman D."/>
            <person name="Hepburn T."/>
            <person name="Howarth C."/>
            <person name="Jen D."/>
            <person name="Larson L."/>
            <person name="Lewis B."/>
            <person name="Mehta T."/>
            <person name="Park D."/>
            <person name="Pearson M."/>
            <person name="Roberts A."/>
            <person name="Saif S."/>
            <person name="Shenoy N."/>
            <person name="Sisk P."/>
            <person name="Stolte C."/>
            <person name="Sykes S."/>
            <person name="Thomson T."/>
            <person name="Walk T."/>
            <person name="White J."/>
            <person name="Yandava C."/>
            <person name="Burger G."/>
            <person name="Gray M.W."/>
            <person name="Holland P.W.H."/>
            <person name="King N."/>
            <person name="Lang F.B.F."/>
            <person name="Roger A.J."/>
            <person name="Ruiz-Trillo I."/>
            <person name="Lander E."/>
            <person name="Nusbaum C."/>
        </authorList>
    </citation>
    <scope>NUCLEOTIDE SEQUENCE [LARGE SCALE GENOMIC DNA]</scope>
    <source>
        <strain evidence="1 2">DAOM BR117</strain>
    </source>
</reference>